<name>A0A6L9ER81_CLOBU</name>
<proteinExistence type="predicted"/>
<accession>A0A6L9ER81</accession>
<evidence type="ECO:0000313" key="2">
    <source>
        <dbReference type="Proteomes" id="UP000474042"/>
    </source>
</evidence>
<reference evidence="1 2" key="1">
    <citation type="submission" date="2020-01" db="EMBL/GenBank/DDBJ databases">
        <title>Genome sequence of a 1,3-propanediol producer, Clostridium butyricum S3.</title>
        <authorList>
            <person name="Zhou J."/>
        </authorList>
    </citation>
    <scope>NUCLEOTIDE SEQUENCE [LARGE SCALE GENOMIC DNA]</scope>
    <source>
        <strain evidence="1 2">S3</strain>
    </source>
</reference>
<protein>
    <submittedName>
        <fullName evidence="1">DUF4391 family protein</fullName>
    </submittedName>
</protein>
<dbReference type="Pfam" id="PF14335">
    <property type="entry name" value="DUF4391"/>
    <property type="match status" value="1"/>
</dbReference>
<dbReference type="Proteomes" id="UP000474042">
    <property type="component" value="Unassembled WGS sequence"/>
</dbReference>
<organism evidence="1 2">
    <name type="scientific">Clostridium butyricum</name>
    <dbReference type="NCBI Taxonomy" id="1492"/>
    <lineage>
        <taxon>Bacteria</taxon>
        <taxon>Bacillati</taxon>
        <taxon>Bacillota</taxon>
        <taxon>Clostridia</taxon>
        <taxon>Eubacteriales</taxon>
        <taxon>Clostridiaceae</taxon>
        <taxon>Clostridium</taxon>
    </lineage>
</organism>
<evidence type="ECO:0000313" key="1">
    <source>
        <dbReference type="EMBL" id="NAS18929.1"/>
    </source>
</evidence>
<sequence>MAEKFYESMELYDDCKVDSTIFKKAFYYNADITKVDKDILKEDVEKIIFKYSLKEGNINVPTYKDEEIEYDEIEIIEVNISNESKHKKICELIQKVIPYPLILVVRMDNKILINTAYKRINKNDEEKNTIEQFIYTDWFDLDNINENQMKFLQSINIKKLSFVNMYKLYCSFVDKINILNASKLSGDFNSLENKDIEVINKLNDEVNYIDDEINKLRILIKKESQFNRKMDMNIKIKKLETKRKDLIVELKS</sequence>
<gene>
    <name evidence="1" type="ORF">GND98_013880</name>
</gene>
<dbReference type="AlphaFoldDB" id="A0A6L9ER81"/>
<comment type="caution">
    <text evidence="1">The sequence shown here is derived from an EMBL/GenBank/DDBJ whole genome shotgun (WGS) entry which is preliminary data.</text>
</comment>
<dbReference type="EMBL" id="WOFV02000049">
    <property type="protein sequence ID" value="NAS18929.1"/>
    <property type="molecule type" value="Genomic_DNA"/>
</dbReference>
<dbReference type="InterPro" id="IPR025503">
    <property type="entry name" value="DUF4391"/>
</dbReference>